<dbReference type="EMBL" id="ATLV01020694">
    <property type="status" value="NOT_ANNOTATED_CDS"/>
    <property type="molecule type" value="Genomic_DNA"/>
</dbReference>
<name>A0A084W5U9_ANOSI</name>
<proteinExistence type="predicted"/>
<sequence length="59" mass="6364">MCSGRIRCTVVSRLLVHTQITTDFGDVPGWHTVATVDRLAVLCFTQFDLPAKSGDGVTA</sequence>
<reference evidence="2" key="2">
    <citation type="submission" date="2020-05" db="UniProtKB">
        <authorList>
            <consortium name="EnsemblMetazoa"/>
        </authorList>
    </citation>
    <scope>IDENTIFICATION</scope>
</reference>
<dbReference type="EMBL" id="KE525305">
    <property type="protein sequence ID" value="KFB45593.1"/>
    <property type="molecule type" value="Genomic_DNA"/>
</dbReference>
<organism evidence="1">
    <name type="scientific">Anopheles sinensis</name>
    <name type="common">Mosquito</name>
    <dbReference type="NCBI Taxonomy" id="74873"/>
    <lineage>
        <taxon>Eukaryota</taxon>
        <taxon>Metazoa</taxon>
        <taxon>Ecdysozoa</taxon>
        <taxon>Arthropoda</taxon>
        <taxon>Hexapoda</taxon>
        <taxon>Insecta</taxon>
        <taxon>Pterygota</taxon>
        <taxon>Neoptera</taxon>
        <taxon>Endopterygota</taxon>
        <taxon>Diptera</taxon>
        <taxon>Nematocera</taxon>
        <taxon>Culicoidea</taxon>
        <taxon>Culicidae</taxon>
        <taxon>Anophelinae</taxon>
        <taxon>Anopheles</taxon>
    </lineage>
</organism>
<evidence type="ECO:0000313" key="2">
    <source>
        <dbReference type="EnsemblMetazoa" id="ASIC013582-PA"/>
    </source>
</evidence>
<dbReference type="Proteomes" id="UP000030765">
    <property type="component" value="Unassembled WGS sequence"/>
</dbReference>
<dbReference type="AlphaFoldDB" id="A0A084W5U9"/>
<accession>A0A084W5U9</accession>
<dbReference type="EnsemblMetazoa" id="ASIC013582-RA">
    <property type="protein sequence ID" value="ASIC013582-PA"/>
    <property type="gene ID" value="ASIC013582"/>
</dbReference>
<gene>
    <name evidence="1" type="ORF">ZHAS_00013582</name>
</gene>
<evidence type="ECO:0000313" key="3">
    <source>
        <dbReference type="Proteomes" id="UP000030765"/>
    </source>
</evidence>
<protein>
    <submittedName>
        <fullName evidence="1 2">Uncharacterized protein</fullName>
    </submittedName>
</protein>
<keyword evidence="3" id="KW-1185">Reference proteome</keyword>
<reference evidence="1 3" key="1">
    <citation type="journal article" date="2014" name="BMC Genomics">
        <title>Genome sequence of Anopheles sinensis provides insight into genetics basis of mosquito competence for malaria parasites.</title>
        <authorList>
            <person name="Zhou D."/>
            <person name="Zhang D."/>
            <person name="Ding G."/>
            <person name="Shi L."/>
            <person name="Hou Q."/>
            <person name="Ye Y."/>
            <person name="Xu Y."/>
            <person name="Zhou H."/>
            <person name="Xiong C."/>
            <person name="Li S."/>
            <person name="Yu J."/>
            <person name="Hong S."/>
            <person name="Yu X."/>
            <person name="Zou P."/>
            <person name="Chen C."/>
            <person name="Chang X."/>
            <person name="Wang W."/>
            <person name="Lv Y."/>
            <person name="Sun Y."/>
            <person name="Ma L."/>
            <person name="Shen B."/>
            <person name="Zhu C."/>
        </authorList>
    </citation>
    <scope>NUCLEOTIDE SEQUENCE [LARGE SCALE GENOMIC DNA]</scope>
</reference>
<dbReference type="VEuPathDB" id="VectorBase:ASIC013582"/>
<evidence type="ECO:0000313" key="1">
    <source>
        <dbReference type="EMBL" id="KFB45593.1"/>
    </source>
</evidence>